<gene>
    <name evidence="2" type="ORF">PSm6_32870</name>
</gene>
<feature type="compositionally biased region" description="Basic and acidic residues" evidence="1">
    <location>
        <begin position="49"/>
        <end position="64"/>
    </location>
</feature>
<proteinExistence type="predicted"/>
<name>A0ABM7LBL8_9PSED</name>
<evidence type="ECO:0000313" key="3">
    <source>
        <dbReference type="Proteomes" id="UP001064896"/>
    </source>
</evidence>
<evidence type="ECO:0000256" key="1">
    <source>
        <dbReference type="SAM" id="MobiDB-lite"/>
    </source>
</evidence>
<accession>A0ABM7LBL8</accession>
<keyword evidence="3" id="KW-1185">Reference proteome</keyword>
<organism evidence="2 3">
    <name type="scientific">Pseudomonas solani</name>
    <dbReference type="NCBI Taxonomy" id="2731552"/>
    <lineage>
        <taxon>Bacteria</taxon>
        <taxon>Pseudomonadati</taxon>
        <taxon>Pseudomonadota</taxon>
        <taxon>Gammaproteobacteria</taxon>
        <taxon>Pseudomonadales</taxon>
        <taxon>Pseudomonadaceae</taxon>
        <taxon>Pseudomonas</taxon>
    </lineage>
</organism>
<dbReference type="Proteomes" id="UP001064896">
    <property type="component" value="Chromosome"/>
</dbReference>
<dbReference type="EMBL" id="AP023081">
    <property type="protein sequence ID" value="BCD86880.1"/>
    <property type="molecule type" value="Genomic_DNA"/>
</dbReference>
<feature type="region of interest" description="Disordered" evidence="1">
    <location>
        <begin position="39"/>
        <end position="90"/>
    </location>
</feature>
<evidence type="ECO:0000313" key="2">
    <source>
        <dbReference type="EMBL" id="BCD86880.1"/>
    </source>
</evidence>
<reference evidence="2" key="1">
    <citation type="submission" date="2020-05" db="EMBL/GenBank/DDBJ databases">
        <title>Complete genome sequence of Pseudomonas sp. Sm006.</title>
        <authorList>
            <person name="Takeuchi K."/>
            <person name="Someya N."/>
        </authorList>
    </citation>
    <scope>NUCLEOTIDE SEQUENCE</scope>
    <source>
        <strain evidence="2">Sm006</strain>
    </source>
</reference>
<protein>
    <submittedName>
        <fullName evidence="2">Uncharacterized protein</fullName>
    </submittedName>
</protein>
<sequence length="90" mass="9950">MRTKSVKLALGIGPRLAHLAALLIEREGHLLAVFGAGRGRFDPGAQGDPRCENQRQQHATERQENAQVEAQRTRCPMPAAQKNDVHDFPN</sequence>